<dbReference type="RefSeq" id="WP_267677905.1">
    <property type="nucleotide sequence ID" value="NZ_CP113088.1"/>
</dbReference>
<accession>A0A9E8MXS4</accession>
<dbReference type="Proteomes" id="UP001164705">
    <property type="component" value="Chromosome"/>
</dbReference>
<reference evidence="2" key="1">
    <citation type="submission" date="2022-11" db="EMBL/GenBank/DDBJ databases">
        <title>Lacinutrix neustonica HL-RS19T sp. nov., isolated from the surface microlayer sample of brackish Lake Shihwa.</title>
        <authorList>
            <person name="Choi J.Y."/>
            <person name="Hwang C.Y."/>
        </authorList>
    </citation>
    <scope>NUCLEOTIDE SEQUENCE</scope>
    <source>
        <strain evidence="2">HL-RS19</strain>
    </source>
</reference>
<feature type="chain" id="PRO_5039185131" evidence="1">
    <location>
        <begin position="25"/>
        <end position="149"/>
    </location>
</feature>
<gene>
    <name evidence="2" type="ORF">N7U66_07210</name>
</gene>
<sequence>MFKIKNAKGILFLLFSFCGVVAFAQIKLNNKVAEFGFETPIENASVYIQSTAIGTVTNTDGNFSLRVPQENLRDTLVVSSIGYATFKIAIPEYDAKEVIFLEQQVASLEEVMIESEPGPKTGNDIVLKALKELPKQCRFFLFAKRFSTT</sequence>
<protein>
    <submittedName>
        <fullName evidence="2">Carboxypeptidase-like regulatory domain-containing protein</fullName>
    </submittedName>
</protein>
<dbReference type="KEGG" id="lnu:N7U66_07210"/>
<dbReference type="GO" id="GO:0004180">
    <property type="term" value="F:carboxypeptidase activity"/>
    <property type="evidence" value="ECO:0007669"/>
    <property type="project" value="UniProtKB-KW"/>
</dbReference>
<keyword evidence="2" id="KW-0378">Hydrolase</keyword>
<keyword evidence="2" id="KW-0121">Carboxypeptidase</keyword>
<name>A0A9E8MXS4_9FLAO</name>
<keyword evidence="3" id="KW-1185">Reference proteome</keyword>
<dbReference type="AlphaFoldDB" id="A0A9E8MXS4"/>
<dbReference type="Gene3D" id="2.60.40.1120">
    <property type="entry name" value="Carboxypeptidase-like, regulatory domain"/>
    <property type="match status" value="1"/>
</dbReference>
<evidence type="ECO:0000313" key="3">
    <source>
        <dbReference type="Proteomes" id="UP001164705"/>
    </source>
</evidence>
<keyword evidence="2" id="KW-0645">Protease</keyword>
<dbReference type="EMBL" id="CP113088">
    <property type="protein sequence ID" value="WAC03326.1"/>
    <property type="molecule type" value="Genomic_DNA"/>
</dbReference>
<organism evidence="2 3">
    <name type="scientific">Lacinutrix neustonica</name>
    <dbReference type="NCBI Taxonomy" id="2980107"/>
    <lineage>
        <taxon>Bacteria</taxon>
        <taxon>Pseudomonadati</taxon>
        <taxon>Bacteroidota</taxon>
        <taxon>Flavobacteriia</taxon>
        <taxon>Flavobacteriales</taxon>
        <taxon>Flavobacteriaceae</taxon>
        <taxon>Lacinutrix</taxon>
    </lineage>
</organism>
<evidence type="ECO:0000256" key="1">
    <source>
        <dbReference type="SAM" id="SignalP"/>
    </source>
</evidence>
<evidence type="ECO:0000313" key="2">
    <source>
        <dbReference type="EMBL" id="WAC03326.1"/>
    </source>
</evidence>
<keyword evidence="1" id="KW-0732">Signal</keyword>
<dbReference type="Pfam" id="PF13715">
    <property type="entry name" value="CarbopepD_reg_2"/>
    <property type="match status" value="1"/>
</dbReference>
<dbReference type="SUPFAM" id="SSF49464">
    <property type="entry name" value="Carboxypeptidase regulatory domain-like"/>
    <property type="match status" value="1"/>
</dbReference>
<proteinExistence type="predicted"/>
<dbReference type="InterPro" id="IPR008969">
    <property type="entry name" value="CarboxyPept-like_regulatory"/>
</dbReference>
<feature type="signal peptide" evidence="1">
    <location>
        <begin position="1"/>
        <end position="24"/>
    </location>
</feature>